<dbReference type="InterPro" id="IPR027417">
    <property type="entry name" value="P-loop_NTPase"/>
</dbReference>
<feature type="domain" description="DUF7791" evidence="3">
    <location>
        <begin position="531"/>
        <end position="662"/>
    </location>
</feature>
<dbReference type="Pfam" id="PF25053">
    <property type="entry name" value="DUF7791"/>
    <property type="match status" value="1"/>
</dbReference>
<dbReference type="OrthoDB" id="443402at2759"/>
<proteinExistence type="predicted"/>
<keyword evidence="5" id="KW-1185">Reference proteome</keyword>
<dbReference type="Gene3D" id="3.40.50.300">
    <property type="entry name" value="P-loop containing nucleotide triphosphate hydrolases"/>
    <property type="match status" value="1"/>
</dbReference>
<dbReference type="AlphaFoldDB" id="A0A4Z0ZCB9"/>
<evidence type="ECO:0000313" key="4">
    <source>
        <dbReference type="EMBL" id="TGJ87206.1"/>
    </source>
</evidence>
<name>A0A4Z0ZCB9_9PEZI</name>
<feature type="domain" description="Nephrocystin 3-like N-terminal" evidence="2">
    <location>
        <begin position="242"/>
        <end position="412"/>
    </location>
</feature>
<evidence type="ECO:0000256" key="1">
    <source>
        <dbReference type="ARBA" id="ARBA00022737"/>
    </source>
</evidence>
<gene>
    <name evidence="4" type="ORF">E0Z10_g1532</name>
</gene>
<evidence type="ECO:0000259" key="3">
    <source>
        <dbReference type="Pfam" id="PF25053"/>
    </source>
</evidence>
<dbReference type="PANTHER" id="PTHR10039:SF5">
    <property type="entry name" value="NACHT DOMAIN-CONTAINING PROTEIN"/>
    <property type="match status" value="1"/>
</dbReference>
<dbReference type="InterPro" id="IPR056693">
    <property type="entry name" value="DUF7791"/>
</dbReference>
<dbReference type="STRING" id="37992.A0A4Z0ZCB9"/>
<dbReference type="Proteomes" id="UP000297716">
    <property type="component" value="Unassembled WGS sequence"/>
</dbReference>
<evidence type="ECO:0008006" key="6">
    <source>
        <dbReference type="Google" id="ProtNLM"/>
    </source>
</evidence>
<evidence type="ECO:0000259" key="2">
    <source>
        <dbReference type="Pfam" id="PF24883"/>
    </source>
</evidence>
<comment type="caution">
    <text evidence="4">The sequence shown here is derived from an EMBL/GenBank/DDBJ whole genome shotgun (WGS) entry which is preliminary data.</text>
</comment>
<accession>A0A4Z0ZCB9</accession>
<dbReference type="EMBL" id="SKBN01000016">
    <property type="protein sequence ID" value="TGJ87206.1"/>
    <property type="molecule type" value="Genomic_DNA"/>
</dbReference>
<organism evidence="4 5">
    <name type="scientific">Xylaria hypoxylon</name>
    <dbReference type="NCBI Taxonomy" id="37992"/>
    <lineage>
        <taxon>Eukaryota</taxon>
        <taxon>Fungi</taxon>
        <taxon>Dikarya</taxon>
        <taxon>Ascomycota</taxon>
        <taxon>Pezizomycotina</taxon>
        <taxon>Sordariomycetes</taxon>
        <taxon>Xylariomycetidae</taxon>
        <taxon>Xylariales</taxon>
        <taxon>Xylariaceae</taxon>
        <taxon>Xylaria</taxon>
    </lineage>
</organism>
<evidence type="ECO:0000313" key="5">
    <source>
        <dbReference type="Proteomes" id="UP000297716"/>
    </source>
</evidence>
<dbReference type="PANTHER" id="PTHR10039">
    <property type="entry name" value="AMELOGENIN"/>
    <property type="match status" value="1"/>
</dbReference>
<protein>
    <recommendedName>
        <fullName evidence="6">NACHT domain-containing protein</fullName>
    </recommendedName>
</protein>
<dbReference type="InterPro" id="IPR056884">
    <property type="entry name" value="NPHP3-like_N"/>
</dbReference>
<keyword evidence="1" id="KW-0677">Repeat</keyword>
<sequence>MEALAVLGAVVNIAQALEYGFKLLQKSKNLRQLGVIDPDLNDDALQLNKIAVSLSSQVLPESHKDLRNLAVECAKVSGELISELEKLTPTNPKSKRQQVKAICKSELRRSHISQLRKRLNSYETQLSRHLASVDRIEFNGRLDRIGKDVHKITRELAAMQFVMKGMSDSPNIGQEISNTLQSLVQHYHDRFAQSSERAILDKLHFPNMHERFDTILDAHKETLRWLFDPAGGDCGPKEKAGKDFIAWLRQGSDFFHISGKPGAGKSTMMKYICSHQDLDNHLKVWCQGAQLACGQFFFWMPGTAEQKNLKGLLRGLLHSILVKNHDLIPIALPNLWELMITHSSSSRELEYRDFQEGFDNILKHASHSRLYKFVLFIDGLDEFEGRHLGLITTMKEWTEKYSSVLKICVSSREYMVFQQSFSPYPKLRLHEYTSTDIGRMVSTHLKSNPQYADLFTPDQSQTIVDLITTRAEGVFLWVSIVLTNIEDALISGASFRELEKRIKAYPTELEPLYWHLVHLTHETDRKWTFRALKMVQFFQSHHDDVDNGESWWLSLLELSFLEDMQYGGAASTVTSAKALTLEPETATQRLDNTYKKVYGRCKGLLHVRVQPNSPPTMAQQVVFIHRSIVEFLETSEFVKMARPYIHDFDCFDNACSALLQCIKYQWPVPDFFYEDIPDEDILGRNISIFWRRTIRNYTSLASRSGRVTSGIFLYHLEAFREAILTLSERLENEHLISKLTNRFFALTGLKVGLWEPLKQMQNNNSQLSLYPLSDRDILESYNLFYRFGMQQRWSHVTQDRFIAFMDCFVSRQFSLNLDSLKRGPKSLNRALKSLYSPWRVMILGFMANLFPQNWCPGVVIDWYLRHGADPDLIVGQFVPRGPRTLPWLNQKEEWQLFLVADFSFSSFASRFGNYEQLFIMNETAHLCQRIKKTGGELKIRDLLSYWFPDNEYFPNLIDGLQSGKSRERTNSTLLSSEVEEPPLQIVRRTWETDYIVYSRKDIDKALEGRGMKRVDLDEQLHLPTRDYLDDGSRFS</sequence>
<dbReference type="Pfam" id="PF24883">
    <property type="entry name" value="NPHP3_N"/>
    <property type="match status" value="1"/>
</dbReference>
<reference evidence="4 5" key="1">
    <citation type="submission" date="2019-03" db="EMBL/GenBank/DDBJ databases">
        <title>Draft genome sequence of Xylaria hypoxylon DSM 108379, a ubiquitous saprotrophic-parasitic fungi on hardwood.</title>
        <authorList>
            <person name="Buettner E."/>
            <person name="Leonhardt S."/>
            <person name="Gebauer A.M."/>
            <person name="Liers C."/>
            <person name="Hofrichter M."/>
            <person name="Kellner H."/>
        </authorList>
    </citation>
    <scope>NUCLEOTIDE SEQUENCE [LARGE SCALE GENOMIC DNA]</scope>
    <source>
        <strain evidence="4 5">DSM 108379</strain>
    </source>
</reference>
<dbReference type="SUPFAM" id="SSF52540">
    <property type="entry name" value="P-loop containing nucleoside triphosphate hydrolases"/>
    <property type="match status" value="1"/>
</dbReference>